<dbReference type="HOGENOM" id="CLU_3201492_0_0_6"/>
<dbReference type="Proteomes" id="UP000002770">
    <property type="component" value="Unassembled WGS sequence"/>
</dbReference>
<accession>G9EPT7</accession>
<keyword evidence="1" id="KW-0812">Transmembrane</keyword>
<dbReference type="InParanoid" id="G9EPT7"/>
<dbReference type="AlphaFoldDB" id="G9EPT7"/>
<organism evidence="2 3">
    <name type="scientific">Legionella drancourtii LLAP12</name>
    <dbReference type="NCBI Taxonomy" id="658187"/>
    <lineage>
        <taxon>Bacteria</taxon>
        <taxon>Pseudomonadati</taxon>
        <taxon>Pseudomonadota</taxon>
        <taxon>Gammaproteobacteria</taxon>
        <taxon>Legionellales</taxon>
        <taxon>Legionellaceae</taxon>
        <taxon>Legionella</taxon>
    </lineage>
</organism>
<reference evidence="2 3" key="1">
    <citation type="journal article" date="2011" name="BMC Genomics">
        <title>Insight into cross-talk between intra-amoebal pathogens.</title>
        <authorList>
            <person name="Gimenez G."/>
            <person name="Bertelli C."/>
            <person name="Moliner C."/>
            <person name="Robert C."/>
            <person name="Raoult D."/>
            <person name="Fournier P.E."/>
            <person name="Greub G."/>
        </authorList>
    </citation>
    <scope>NUCLEOTIDE SEQUENCE [LARGE SCALE GENOMIC DNA]</scope>
    <source>
        <strain evidence="2 3">LLAP12</strain>
    </source>
</reference>
<feature type="transmembrane region" description="Helical" evidence="1">
    <location>
        <begin position="12"/>
        <end position="36"/>
    </location>
</feature>
<protein>
    <submittedName>
        <fullName evidence="2">Uncharacterized protein</fullName>
    </submittedName>
</protein>
<sequence>MRRHGAIVGGESLLWAVFKSQLFSMASWVICVRISWLGRCYCLKR</sequence>
<keyword evidence="1" id="KW-0472">Membrane</keyword>
<evidence type="ECO:0000313" key="3">
    <source>
        <dbReference type="Proteomes" id="UP000002770"/>
    </source>
</evidence>
<name>G9EPT7_9GAMM</name>
<keyword evidence="1" id="KW-1133">Transmembrane helix</keyword>
<proteinExistence type="predicted"/>
<evidence type="ECO:0000256" key="1">
    <source>
        <dbReference type="SAM" id="Phobius"/>
    </source>
</evidence>
<dbReference type="EMBL" id="JH413826">
    <property type="protein sequence ID" value="EHL30721.1"/>
    <property type="molecule type" value="Genomic_DNA"/>
</dbReference>
<evidence type="ECO:0000313" key="2">
    <source>
        <dbReference type="EMBL" id="EHL30721.1"/>
    </source>
</evidence>
<gene>
    <name evidence="2" type="ORF">LDG_7277</name>
</gene>
<keyword evidence="3" id="KW-1185">Reference proteome</keyword>